<dbReference type="CDD" id="cd00684">
    <property type="entry name" value="Terpene_cyclase_plant_C1"/>
    <property type="match status" value="1"/>
</dbReference>
<dbReference type="SMR" id="A0A0G3BIB7"/>
<dbReference type="Gene3D" id="1.50.10.130">
    <property type="entry name" value="Terpene synthase, N-terminal domain"/>
    <property type="match status" value="1"/>
</dbReference>
<dbReference type="BRENDA" id="4.2.3.121">
    <property type="organism ID" value="13970"/>
</dbReference>
<dbReference type="GO" id="GO:0010333">
    <property type="term" value="F:terpene synthase activity"/>
    <property type="evidence" value="ECO:0007669"/>
    <property type="project" value="InterPro"/>
</dbReference>
<dbReference type="SUPFAM" id="SSF48576">
    <property type="entry name" value="Terpenoid synthases"/>
    <property type="match status" value="1"/>
</dbReference>
<dbReference type="InterPro" id="IPR008949">
    <property type="entry name" value="Isoprenoid_synthase_dom_sf"/>
</dbReference>
<keyword evidence="4" id="KW-0460">Magnesium</keyword>
<keyword evidence="3" id="KW-0479">Metal-binding</keyword>
<dbReference type="EMBL" id="KU187411">
    <property type="protein sequence ID" value="ANA91931.1"/>
    <property type="molecule type" value="mRNA"/>
</dbReference>
<dbReference type="FunFam" id="1.10.600.10:FF:000007">
    <property type="entry name" value="Isoprene synthase, chloroplastic"/>
    <property type="match status" value="1"/>
</dbReference>
<reference evidence="10" key="2">
    <citation type="journal article" date="2016" name="Biotechnol. Lett.">
        <title>Characterization of a monoterpene synthase from Paeonia lactiflora producing ?-pinene as its single product.</title>
        <authorList>
            <person name="Ma X."/>
            <person name="Guo J."/>
            <person name="Ma Y."/>
            <person name="Jin B."/>
            <person name="Zhan Z."/>
            <person name="Yuan Y."/>
            <person name="Huang L."/>
        </authorList>
    </citation>
    <scope>NUCLEOTIDE SEQUENCE</scope>
</reference>
<dbReference type="Pfam" id="PF03936">
    <property type="entry name" value="Terpene_synth_C"/>
    <property type="match status" value="1"/>
</dbReference>
<dbReference type="InterPro" id="IPR044814">
    <property type="entry name" value="Terpene_cyclase_plant_C1"/>
</dbReference>
<evidence type="ECO:0000259" key="7">
    <source>
        <dbReference type="Pfam" id="PF01397"/>
    </source>
</evidence>
<evidence type="ECO:0000256" key="5">
    <source>
        <dbReference type="ARBA" id="ARBA00023211"/>
    </source>
</evidence>
<evidence type="ECO:0000259" key="8">
    <source>
        <dbReference type="Pfam" id="PF03936"/>
    </source>
</evidence>
<comment type="cofactor">
    <cofactor evidence="2">
        <name>Mg(2+)</name>
        <dbReference type="ChEBI" id="CHEBI:18420"/>
    </cofactor>
</comment>
<keyword evidence="5" id="KW-0464">Manganese</keyword>
<evidence type="ECO:0000313" key="9">
    <source>
        <dbReference type="EMBL" id="AKJ26305.1"/>
    </source>
</evidence>
<keyword evidence="6" id="KW-0456">Lyase</keyword>
<proteinExistence type="evidence at transcript level"/>
<dbReference type="GO" id="GO:0000287">
    <property type="term" value="F:magnesium ion binding"/>
    <property type="evidence" value="ECO:0007669"/>
    <property type="project" value="InterPro"/>
</dbReference>
<sequence>MATRLVASSPLCSFIKFQPVKAPSQKYSSNASFPKPVFRCVATSTTEVIERRSGNYQPCIWDIEFLQTVDSDYSKEIYKKRSENLKRQVKTMLVSEVEPLVQLELIDVLQRLCLGYEFETEIKSILQSIYNNNSSSSGKYKSSQDLHAAALEFRLLRQHHYIVPQEIFESFRDENGFKKSIYDDVKGMLSLYEASFFAFEDESIMEEAWEFTSEKLKSLKTEDMDPTLAMLVPHALEIPLHWRLPRFDARWFIEVYEKSRDMNPILLELGKLDFNIVQSMYQEDLRVMSSWWKEIALREKLDFARDRLVPSYLWGVGVSSEPQYAYSRRIIGMDIAIINMIDDIYDIYGTLEEVELFTDAVKKWDINAMKQLPDYMKIAYLAFYNTVNEMIYVILKEHGVDVTDHLTKAWLGLLNGYLTEARWYHTKHKPSLAEYMKNACMSIAGPLIATLAYLTTHKSITEEEMKYLETIPDVMHWTSYVFRISDDYGTSSDELKRGDVPKAIQCYMHDSGVSEEEARLHMRKLVRNGWKKVNKYRFMESQESPLTPTLVEMMQNLTRVSQNLYEHGDGHGIEDGETKDRVLRLLFQPIPM</sequence>
<evidence type="ECO:0000256" key="3">
    <source>
        <dbReference type="ARBA" id="ARBA00022723"/>
    </source>
</evidence>
<dbReference type="FunFam" id="1.50.10.130:FF:000001">
    <property type="entry name" value="Isoprene synthase, chloroplastic"/>
    <property type="match status" value="1"/>
</dbReference>
<dbReference type="GO" id="GO:0016102">
    <property type="term" value="P:diterpenoid biosynthetic process"/>
    <property type="evidence" value="ECO:0007669"/>
    <property type="project" value="InterPro"/>
</dbReference>
<dbReference type="InterPro" id="IPR001906">
    <property type="entry name" value="Terpene_synth_N"/>
</dbReference>
<dbReference type="InterPro" id="IPR008930">
    <property type="entry name" value="Terpenoid_cyclase/PrenylTrfase"/>
</dbReference>
<dbReference type="InterPro" id="IPR036965">
    <property type="entry name" value="Terpene_synth_N_sf"/>
</dbReference>
<evidence type="ECO:0000256" key="6">
    <source>
        <dbReference type="ARBA" id="ARBA00023239"/>
    </source>
</evidence>
<evidence type="ECO:0000256" key="1">
    <source>
        <dbReference type="ARBA" id="ARBA00001936"/>
    </source>
</evidence>
<dbReference type="SFLD" id="SFLDS00005">
    <property type="entry name" value="Isoprenoid_Synthase_Type_I"/>
    <property type="match status" value="1"/>
</dbReference>
<dbReference type="SUPFAM" id="SSF48239">
    <property type="entry name" value="Terpenoid cyclases/Protein prenyltransferases"/>
    <property type="match status" value="1"/>
</dbReference>
<feature type="domain" description="Terpene synthase metal-binding" evidence="8">
    <location>
        <begin position="293"/>
        <end position="532"/>
    </location>
</feature>
<comment type="cofactor">
    <cofactor evidence="1">
        <name>Mn(2+)</name>
        <dbReference type="ChEBI" id="CHEBI:29035"/>
    </cofactor>
</comment>
<reference evidence="9" key="1">
    <citation type="submission" date="2015-01" db="EMBL/GenBank/DDBJ databases">
        <authorList>
            <person name="Fan B.-Y."/>
            <person name="Xu J."/>
            <person name="Gao S.-P."/>
            <person name="Shi G.-A."/>
        </authorList>
    </citation>
    <scope>NUCLEOTIDE SEQUENCE</scope>
</reference>
<dbReference type="Pfam" id="PF01397">
    <property type="entry name" value="Terpene_synth"/>
    <property type="match status" value="1"/>
</dbReference>
<dbReference type="EMBL" id="KP708575">
    <property type="protein sequence ID" value="AKJ26305.1"/>
    <property type="molecule type" value="mRNA"/>
</dbReference>
<name>A0A0G3BIB7_PAELC</name>
<feature type="domain" description="Terpene synthase N-terminal" evidence="7">
    <location>
        <begin position="60"/>
        <end position="236"/>
    </location>
</feature>
<dbReference type="SFLD" id="SFLDG01019">
    <property type="entry name" value="Terpene_Cyclase_Like_1_C_Termi"/>
    <property type="match status" value="1"/>
</dbReference>
<dbReference type="InterPro" id="IPR005630">
    <property type="entry name" value="Terpene_synthase_metal-bd"/>
</dbReference>
<organism evidence="9">
    <name type="scientific">Paeonia lactiflora</name>
    <name type="common">Chinese peony</name>
    <name type="synonym">Paeonia albiflora</name>
    <dbReference type="NCBI Taxonomy" id="35924"/>
    <lineage>
        <taxon>Eukaryota</taxon>
        <taxon>Viridiplantae</taxon>
        <taxon>Streptophyta</taxon>
        <taxon>Embryophyta</taxon>
        <taxon>Tracheophyta</taxon>
        <taxon>Spermatophyta</taxon>
        <taxon>Magnoliopsida</taxon>
        <taxon>eudicotyledons</taxon>
        <taxon>Gunneridae</taxon>
        <taxon>Pentapetalae</taxon>
        <taxon>Saxifragales</taxon>
        <taxon>Paeoniaceae</taxon>
        <taxon>Paeonia</taxon>
    </lineage>
</organism>
<dbReference type="PANTHER" id="PTHR31225">
    <property type="entry name" value="OS04G0344100 PROTEIN-RELATED"/>
    <property type="match status" value="1"/>
</dbReference>
<accession>A0A0G3BIB7</accession>
<evidence type="ECO:0000256" key="2">
    <source>
        <dbReference type="ARBA" id="ARBA00001946"/>
    </source>
</evidence>
<dbReference type="InterPro" id="IPR050148">
    <property type="entry name" value="Terpene_synthase-like"/>
</dbReference>
<evidence type="ECO:0000256" key="4">
    <source>
        <dbReference type="ARBA" id="ARBA00022842"/>
    </source>
</evidence>
<dbReference type="PANTHER" id="PTHR31225:SF245">
    <property type="entry name" value="(-)-ALPHA-TERPINEOL SYNTHASE-LIKE"/>
    <property type="match status" value="1"/>
</dbReference>
<dbReference type="BRENDA" id="4.2.3.119">
    <property type="organism ID" value="13970"/>
</dbReference>
<dbReference type="AlphaFoldDB" id="A0A0G3BIB7"/>
<protein>
    <submittedName>
        <fullName evidence="10">Alpha pinene synthase</fullName>
    </submittedName>
    <submittedName>
        <fullName evidence="9">Alpha-terpineol synthase</fullName>
    </submittedName>
</protein>
<dbReference type="InterPro" id="IPR034741">
    <property type="entry name" value="Terpene_cyclase-like_1_C"/>
</dbReference>
<dbReference type="Gene3D" id="1.10.600.10">
    <property type="entry name" value="Farnesyl Diphosphate Synthase"/>
    <property type="match status" value="1"/>
</dbReference>
<evidence type="ECO:0000313" key="10">
    <source>
        <dbReference type="EMBL" id="ANA91931.1"/>
    </source>
</evidence>